<name>A0A2A2K0X7_9BILA</name>
<keyword evidence="2" id="KW-0677">Repeat</keyword>
<dbReference type="InterPro" id="IPR001680">
    <property type="entry name" value="WD40_rpt"/>
</dbReference>
<dbReference type="PROSITE" id="PS00678">
    <property type="entry name" value="WD_REPEATS_1"/>
    <property type="match status" value="1"/>
</dbReference>
<dbReference type="SUPFAM" id="SSF50978">
    <property type="entry name" value="WD40 repeat-like"/>
    <property type="match status" value="1"/>
</dbReference>
<evidence type="ECO:0000313" key="6">
    <source>
        <dbReference type="Proteomes" id="UP000218231"/>
    </source>
</evidence>
<organism evidence="5 6">
    <name type="scientific">Diploscapter pachys</name>
    <dbReference type="NCBI Taxonomy" id="2018661"/>
    <lineage>
        <taxon>Eukaryota</taxon>
        <taxon>Metazoa</taxon>
        <taxon>Ecdysozoa</taxon>
        <taxon>Nematoda</taxon>
        <taxon>Chromadorea</taxon>
        <taxon>Rhabditida</taxon>
        <taxon>Rhabditina</taxon>
        <taxon>Rhabditomorpha</taxon>
        <taxon>Rhabditoidea</taxon>
        <taxon>Rhabditidae</taxon>
        <taxon>Diploscapter</taxon>
    </lineage>
</organism>
<feature type="compositionally biased region" description="Acidic residues" evidence="4">
    <location>
        <begin position="706"/>
        <end position="732"/>
    </location>
</feature>
<dbReference type="EMBL" id="LIAE01009913">
    <property type="protein sequence ID" value="PAV67548.1"/>
    <property type="molecule type" value="Genomic_DNA"/>
</dbReference>
<feature type="region of interest" description="Disordered" evidence="4">
    <location>
        <begin position="334"/>
        <end position="353"/>
    </location>
</feature>
<feature type="region of interest" description="Disordered" evidence="4">
    <location>
        <begin position="300"/>
        <end position="329"/>
    </location>
</feature>
<dbReference type="Proteomes" id="UP000218231">
    <property type="component" value="Unassembled WGS sequence"/>
</dbReference>
<dbReference type="AlphaFoldDB" id="A0A2A2K0X7"/>
<protein>
    <submittedName>
        <fullName evidence="5">Uncharacterized protein</fullName>
    </submittedName>
</protein>
<dbReference type="PROSITE" id="PS50082">
    <property type="entry name" value="WD_REPEATS_2"/>
    <property type="match status" value="1"/>
</dbReference>
<dbReference type="PANTHER" id="PTHR44019">
    <property type="entry name" value="WD REPEAT-CONTAINING PROTEIN 55"/>
    <property type="match status" value="1"/>
</dbReference>
<dbReference type="InterPro" id="IPR050505">
    <property type="entry name" value="WDR55/POC1"/>
</dbReference>
<dbReference type="SMART" id="SM00320">
    <property type="entry name" value="WD40"/>
    <property type="match status" value="3"/>
</dbReference>
<evidence type="ECO:0000256" key="4">
    <source>
        <dbReference type="SAM" id="MobiDB-lite"/>
    </source>
</evidence>
<evidence type="ECO:0000313" key="5">
    <source>
        <dbReference type="EMBL" id="PAV67550.1"/>
    </source>
</evidence>
<proteinExistence type="predicted"/>
<feature type="compositionally biased region" description="Acidic residues" evidence="4">
    <location>
        <begin position="303"/>
        <end position="326"/>
    </location>
</feature>
<feature type="region of interest" description="Disordered" evidence="4">
    <location>
        <begin position="696"/>
        <end position="748"/>
    </location>
</feature>
<evidence type="ECO:0000256" key="3">
    <source>
        <dbReference type="PROSITE-ProRule" id="PRU00221"/>
    </source>
</evidence>
<dbReference type="InterPro" id="IPR015943">
    <property type="entry name" value="WD40/YVTN_repeat-like_dom_sf"/>
</dbReference>
<accession>A0A2A2K0X7</accession>
<dbReference type="Gene3D" id="2.130.10.10">
    <property type="entry name" value="YVTN repeat-like/Quinoprotein amine dehydrogenase"/>
    <property type="match status" value="1"/>
</dbReference>
<dbReference type="OrthoDB" id="3535323at2759"/>
<dbReference type="EMBL" id="LIAE01009913">
    <property type="protein sequence ID" value="PAV67550.1"/>
    <property type="molecule type" value="Genomic_DNA"/>
</dbReference>
<dbReference type="PANTHER" id="PTHR44019:SF8">
    <property type="entry name" value="POC1 CENTRIOLAR PROTEIN HOMOLOG"/>
    <property type="match status" value="1"/>
</dbReference>
<dbReference type="InterPro" id="IPR019775">
    <property type="entry name" value="WD40_repeat_CS"/>
</dbReference>
<dbReference type="InterPro" id="IPR036322">
    <property type="entry name" value="WD40_repeat_dom_sf"/>
</dbReference>
<feature type="compositionally biased region" description="Basic residues" evidence="4">
    <location>
        <begin position="737"/>
        <end position="748"/>
    </location>
</feature>
<sequence>MHLKRCQGPGLPLLDITSDGHVMREIKRVNQEKDKKGVTTLAIKGKRKNPMMEYRDIRGLCGGKKEYDSYREKVDEALKQVQEAEGDLCGQLKDIQPVKFQNEHESDQQNTRHSKSITSPAIVALEHDEKTHDKSPPKAGKLKAFETMKLELNGRMAHVGNCQQEIHSIRVAPNLMESGEEVIAVCCNPNFMTANFSTPQGKTQVQFWLNGGKNKNSQLRPWFTLHFEHYVIKCEWLNRKNAQSDSKLIGHLALVVYDSIYIYRIDSDSAAIPTKPTNAKIFDEKPALILKNIAPVEEKLEVLDEDEEDEEEKENEMEDGNEESNDVADVVDGRQSREGGEEEDGFGVPLTSLSWSPENGGKLIASLSADGWILIWDLATYPPTQKRLRCSVHQEYPVTDIALLTDNKVAVCVRERGIFLLDLESGGMHDETAICQEYYNRMRPAVGILDGFFAFQGEPATHASRYFGAGCFVDMRGKETDTYSTVQLLNSHPVMCGEFAFSPQDGAIISCGADGTILATYNGYVVPGKGNDMTMLSRQEYLLRLRRHKKTITKAVEKKDLEMMFNTDEEVMENMWMTADLTPEVPAQTNQRQFDTKMTCFDRRIDALMSVEVGRAEMAVGCEKMQSPSRTSPSKQRKRAESSAVAETKDKDGAVNVVYAGGIAGCLFAIPYTPSWIAGSSYVETLEIKAKSAKKALKGRIKNESESDEEESSEESEESEENEESEDEEMEEEVKPSLKRTRGRPKKR</sequence>
<keyword evidence="1 3" id="KW-0853">WD repeat</keyword>
<feature type="region of interest" description="Disordered" evidence="4">
    <location>
        <begin position="622"/>
        <end position="648"/>
    </location>
</feature>
<comment type="caution">
    <text evidence="5">The sequence shown here is derived from an EMBL/GenBank/DDBJ whole genome shotgun (WGS) entry which is preliminary data.</text>
</comment>
<feature type="repeat" description="WD" evidence="3">
    <location>
        <begin position="350"/>
        <end position="386"/>
    </location>
</feature>
<evidence type="ECO:0000256" key="2">
    <source>
        <dbReference type="ARBA" id="ARBA00022737"/>
    </source>
</evidence>
<evidence type="ECO:0000256" key="1">
    <source>
        <dbReference type="ARBA" id="ARBA00022574"/>
    </source>
</evidence>
<keyword evidence="6" id="KW-1185">Reference proteome</keyword>
<reference evidence="5 6" key="1">
    <citation type="journal article" date="2017" name="Curr. Biol.">
        <title>Genome architecture and evolution of a unichromosomal asexual nematode.</title>
        <authorList>
            <person name="Fradin H."/>
            <person name="Zegar C."/>
            <person name="Gutwein M."/>
            <person name="Lucas J."/>
            <person name="Kovtun M."/>
            <person name="Corcoran D."/>
            <person name="Baugh L.R."/>
            <person name="Kiontke K."/>
            <person name="Gunsalus K."/>
            <person name="Fitch D.H."/>
            <person name="Piano F."/>
        </authorList>
    </citation>
    <scope>NUCLEOTIDE SEQUENCE [LARGE SCALE GENOMIC DNA]</scope>
    <source>
        <strain evidence="5">PF1309</strain>
    </source>
</reference>
<gene>
    <name evidence="5" type="ORF">WR25_06706</name>
</gene>